<dbReference type="AlphaFoldDB" id="A0A0E0M3E9"/>
<dbReference type="EnsemblPlants" id="OPUNC09G14860.1">
    <property type="protein sequence ID" value="OPUNC09G14860.1"/>
    <property type="gene ID" value="OPUNC09G14860"/>
</dbReference>
<dbReference type="Gramene" id="OPUNC09G14860.1">
    <property type="protein sequence ID" value="OPUNC09G14860.1"/>
    <property type="gene ID" value="OPUNC09G14860"/>
</dbReference>
<organism evidence="2">
    <name type="scientific">Oryza punctata</name>
    <name type="common">Red rice</name>
    <dbReference type="NCBI Taxonomy" id="4537"/>
    <lineage>
        <taxon>Eukaryota</taxon>
        <taxon>Viridiplantae</taxon>
        <taxon>Streptophyta</taxon>
        <taxon>Embryophyta</taxon>
        <taxon>Tracheophyta</taxon>
        <taxon>Spermatophyta</taxon>
        <taxon>Magnoliopsida</taxon>
        <taxon>Liliopsida</taxon>
        <taxon>Poales</taxon>
        <taxon>Poaceae</taxon>
        <taxon>BOP clade</taxon>
        <taxon>Oryzoideae</taxon>
        <taxon>Oryzeae</taxon>
        <taxon>Oryzinae</taxon>
        <taxon>Oryza</taxon>
    </lineage>
</organism>
<dbReference type="Proteomes" id="UP000026962">
    <property type="component" value="Chromosome 9"/>
</dbReference>
<dbReference type="HOGENOM" id="CLU_1374190_0_0_1"/>
<feature type="compositionally biased region" description="Basic and acidic residues" evidence="1">
    <location>
        <begin position="47"/>
        <end position="63"/>
    </location>
</feature>
<sequence length="199" mass="20776">MNPGCNQLRTIRLINYHHAPRSNRLGLAGRACTENAEEECSGVSFGSDRDDRGGAAAGEDGHGGENGGDGDGDGDGVNVYLRFPGPTLTGSGDGGVVVGEVDGDATLLLMCSLLRPWPPPPKHPRRARGGRHHHPARGHALATPTPIHHLAAPRARDTALATASRPAARASRPRRATRPRSPPTPSSRSPADTAAVVNR</sequence>
<evidence type="ECO:0000313" key="3">
    <source>
        <dbReference type="Proteomes" id="UP000026962"/>
    </source>
</evidence>
<name>A0A0E0M3E9_ORYPU</name>
<accession>A0A0E0M3E9</accession>
<feature type="compositionally biased region" description="Basic residues" evidence="1">
    <location>
        <begin position="122"/>
        <end position="137"/>
    </location>
</feature>
<reference evidence="2" key="2">
    <citation type="submission" date="2018-05" db="EMBL/GenBank/DDBJ databases">
        <title>OpunRS2 (Oryza punctata Reference Sequence Version 2).</title>
        <authorList>
            <person name="Zhang J."/>
            <person name="Kudrna D."/>
            <person name="Lee S."/>
            <person name="Talag J."/>
            <person name="Welchert J."/>
            <person name="Wing R.A."/>
        </authorList>
    </citation>
    <scope>NUCLEOTIDE SEQUENCE [LARGE SCALE GENOMIC DNA]</scope>
</reference>
<reference evidence="2" key="1">
    <citation type="submission" date="2015-04" db="UniProtKB">
        <authorList>
            <consortium name="EnsemblPlants"/>
        </authorList>
    </citation>
    <scope>IDENTIFICATION</scope>
</reference>
<proteinExistence type="predicted"/>
<keyword evidence="3" id="KW-1185">Reference proteome</keyword>
<evidence type="ECO:0000256" key="1">
    <source>
        <dbReference type="SAM" id="MobiDB-lite"/>
    </source>
</evidence>
<feature type="region of interest" description="Disordered" evidence="1">
    <location>
        <begin position="39"/>
        <end position="79"/>
    </location>
</feature>
<protein>
    <submittedName>
        <fullName evidence="2">Uncharacterized protein</fullName>
    </submittedName>
</protein>
<feature type="compositionally biased region" description="Low complexity" evidence="1">
    <location>
        <begin position="186"/>
        <end position="199"/>
    </location>
</feature>
<feature type="region of interest" description="Disordered" evidence="1">
    <location>
        <begin position="116"/>
        <end position="199"/>
    </location>
</feature>
<feature type="compositionally biased region" description="Low complexity" evidence="1">
    <location>
        <begin position="158"/>
        <end position="170"/>
    </location>
</feature>
<evidence type="ECO:0000313" key="2">
    <source>
        <dbReference type="EnsemblPlants" id="OPUNC09G14860.1"/>
    </source>
</evidence>